<gene>
    <name evidence="3" type="ORF">EDEG_03972</name>
</gene>
<proteinExistence type="predicted"/>
<dbReference type="AlphaFoldDB" id="J9DJ38"/>
<feature type="coiled-coil region" evidence="1">
    <location>
        <begin position="11"/>
        <end position="67"/>
    </location>
</feature>
<evidence type="ECO:0000313" key="3">
    <source>
        <dbReference type="EMBL" id="EJW01402.1"/>
    </source>
</evidence>
<comment type="caution">
    <text evidence="3">The sequence shown here is derived from an EMBL/GenBank/DDBJ whole genome shotgun (WGS) entry which is preliminary data.</text>
</comment>
<accession>J9DJ38</accession>
<protein>
    <submittedName>
        <fullName evidence="3">Uncharacterized protein</fullName>
    </submittedName>
</protein>
<sequence>MNKDDSIINTILRKFERLENLQVEKAQLQSKINNNENKALLKQFILKKDLENALKIYKKTMEKDNNKKFYEFIKDQLKSAINDNSLRRLKLLLIILIKVMLYIRIFKNA</sequence>
<keyword evidence="2" id="KW-0472">Membrane</keyword>
<dbReference type="InParanoid" id="J9DJ38"/>
<dbReference type="Proteomes" id="UP000003163">
    <property type="component" value="Unassembled WGS sequence"/>
</dbReference>
<reference evidence="4" key="2">
    <citation type="submission" date="2015-07" db="EMBL/GenBank/DDBJ databases">
        <title>Contrasting host-pathogen interactions and genome evolution in two generalist and specialist microsporidian pathogens of mosquitoes.</title>
        <authorList>
            <consortium name="The Broad Institute Genomics Platform"/>
            <consortium name="The Broad Institute Genome Sequencing Center for Infectious Disease"/>
            <person name="Cuomo C.A."/>
            <person name="Sanscrainte N.D."/>
            <person name="Goldberg J.M."/>
            <person name="Heiman D."/>
            <person name="Young S."/>
            <person name="Zeng Q."/>
            <person name="Becnel J.J."/>
            <person name="Birren B.W."/>
        </authorList>
    </citation>
    <scope>NUCLEOTIDE SEQUENCE [LARGE SCALE GENOMIC DNA]</scope>
    <source>
        <strain evidence="4">USNM 41457</strain>
    </source>
</reference>
<evidence type="ECO:0000256" key="1">
    <source>
        <dbReference type="SAM" id="Coils"/>
    </source>
</evidence>
<evidence type="ECO:0000313" key="4">
    <source>
        <dbReference type="Proteomes" id="UP000003163"/>
    </source>
</evidence>
<keyword evidence="4" id="KW-1185">Reference proteome</keyword>
<dbReference type="HOGENOM" id="CLU_2183910_0_0_1"/>
<name>J9DJ38_EDHAE</name>
<feature type="transmembrane region" description="Helical" evidence="2">
    <location>
        <begin position="89"/>
        <end position="106"/>
    </location>
</feature>
<keyword evidence="2" id="KW-1133">Transmembrane helix</keyword>
<keyword evidence="2" id="KW-0812">Transmembrane</keyword>
<dbReference type="VEuPathDB" id="MicrosporidiaDB:EDEG_03972"/>
<organism evidence="3 4">
    <name type="scientific">Edhazardia aedis (strain USNM 41457)</name>
    <name type="common">Microsporidian parasite</name>
    <dbReference type="NCBI Taxonomy" id="1003232"/>
    <lineage>
        <taxon>Eukaryota</taxon>
        <taxon>Fungi</taxon>
        <taxon>Fungi incertae sedis</taxon>
        <taxon>Microsporidia</taxon>
        <taxon>Edhazardia</taxon>
    </lineage>
</organism>
<dbReference type="EMBL" id="AFBI03000166">
    <property type="protein sequence ID" value="EJW01402.1"/>
    <property type="molecule type" value="Genomic_DNA"/>
</dbReference>
<keyword evidence="1" id="KW-0175">Coiled coil</keyword>
<evidence type="ECO:0000256" key="2">
    <source>
        <dbReference type="SAM" id="Phobius"/>
    </source>
</evidence>
<reference evidence="3 4" key="1">
    <citation type="submission" date="2011-08" db="EMBL/GenBank/DDBJ databases">
        <authorList>
            <person name="Liu Z.J."/>
            <person name="Shi F.L."/>
            <person name="Lu J.Q."/>
            <person name="Li M."/>
            <person name="Wang Z.L."/>
        </authorList>
    </citation>
    <scope>NUCLEOTIDE SEQUENCE [LARGE SCALE GENOMIC DNA]</scope>
    <source>
        <strain evidence="3 4">USNM 41457</strain>
    </source>
</reference>